<feature type="compositionally biased region" description="Polar residues" evidence="3">
    <location>
        <begin position="387"/>
        <end position="415"/>
    </location>
</feature>
<dbReference type="PANTHER" id="PTHR15526:SF5">
    <property type="entry name" value="MUSKELIN"/>
    <property type="match status" value="1"/>
</dbReference>
<dbReference type="SUPFAM" id="SSF49785">
    <property type="entry name" value="Galactose-binding domain-like"/>
    <property type="match status" value="1"/>
</dbReference>
<dbReference type="STRING" id="6832.A0A553NZS7"/>
<feature type="compositionally biased region" description="Low complexity" evidence="3">
    <location>
        <begin position="366"/>
        <end position="380"/>
    </location>
</feature>
<sequence length="989" mass="112230">MADQHGTHPAQALVPAPGTTSASSLGSAWSASSLSPALGSSLRELSSAFGLTYTIHSCSSFSSTYVPEYVPAPHDQLGLPSSHTGTLTGAMELVRQPPGVEHILIDDPKDQASRWSSDSNCPPQFIMLRLSRPSVVSAITFGKFDKTHVCNLKRFKIWVGHEPDRLIEVLDSGLINDTTKETFRLRHVIHGHFFPAQYVKIVPLQSWGPSFNFSIWFVALRGSDAEDIVQPALRWHQEFREREAVRLCMKHFRERNFTEVFESLEKKTKIQLEHPLLSAIHKCLVIKGDFEETETMIGQAVHDGLFDQWIDLQLPTPKWKALILPDDVPKDNVVNGSSQTPENTPGQVSPNDDSPEDQERRFPVVAQPNPNEEAPAIPNQEADRSASSDQASTRPLHNQSNQTTSPEFRNLNSLGPNRPSCRGGHQMVIDVSTQTIYMFGGWDGNRDLNDFWTYNIATNKWTLLSINTAMEGGPDPRSCHKMVLDTTYKLLFLLGRYLDRGLRDATSNVKSDFFMYDIATSRWTLITDDTSAHGGPSLIFDHQMCFDQKLRTIYVFGGSIVQLTEGAPLPSDKRCSGLYEYHVPTNTWHKRRDDSQNPNAMDNQLRARSSHSMLFHEGLRKLFVFGGHRRRYDHLNDFFSYSVDTDQVEIISSMGSLVHSTFPSVGHTQRATIDCQRNEIHVMTGLNKDKDPTERQGDGKVSNSFWVYSIPFNSWTCFYKNESVCSEYWSRMQNAQPRPRYAHQLVYDDVNKIHYMFGGNPGGKQGKEHKLRLGDFWSLSLLRPTRDQIQRVCQLAIRRVHFDELVHVNKMAALKYLQGPVSDVVDHSDPQEEAEMRLLASQLFLANHPSERPTTDSSSHTRSHKGRCELFEKLSKSLPLIEDIGEVSELRAAQLRFASLNRIQTAQNHQIAKFRAFEPIHEIVHKLALSAFRNIRSQLDKCHFTLLIHMNWGESGIGAQVKQVRVNLLRYLDKKSTFVPRSHHCQPME</sequence>
<organism evidence="6 7">
    <name type="scientific">Tigriopus californicus</name>
    <name type="common">Marine copepod</name>
    <dbReference type="NCBI Taxonomy" id="6832"/>
    <lineage>
        <taxon>Eukaryota</taxon>
        <taxon>Metazoa</taxon>
        <taxon>Ecdysozoa</taxon>
        <taxon>Arthropoda</taxon>
        <taxon>Crustacea</taxon>
        <taxon>Multicrustacea</taxon>
        <taxon>Hexanauplia</taxon>
        <taxon>Copepoda</taxon>
        <taxon>Harpacticoida</taxon>
        <taxon>Harpacticidae</taxon>
        <taxon>Tigriopus</taxon>
    </lineage>
</organism>
<evidence type="ECO:0000313" key="7">
    <source>
        <dbReference type="Proteomes" id="UP000318571"/>
    </source>
</evidence>
<dbReference type="InterPro" id="IPR015915">
    <property type="entry name" value="Kelch-typ_b-propeller"/>
</dbReference>
<proteinExistence type="predicted"/>
<evidence type="ECO:0000259" key="4">
    <source>
        <dbReference type="Pfam" id="PF06588"/>
    </source>
</evidence>
<dbReference type="InterPro" id="IPR010565">
    <property type="entry name" value="Muskelin_N"/>
</dbReference>
<dbReference type="EMBL" id="VCGU01000009">
    <property type="protein sequence ID" value="TRY70928.1"/>
    <property type="molecule type" value="Genomic_DNA"/>
</dbReference>
<evidence type="ECO:0000256" key="2">
    <source>
        <dbReference type="ARBA" id="ARBA00022737"/>
    </source>
</evidence>
<accession>A0A553NZS7</accession>
<dbReference type="OMA" id="SDFFMYD"/>
<keyword evidence="1" id="KW-0880">Kelch repeat</keyword>
<dbReference type="Proteomes" id="UP000318571">
    <property type="component" value="Chromosome 9"/>
</dbReference>
<dbReference type="Gene3D" id="2.60.120.260">
    <property type="entry name" value="Galactose-binding domain-like"/>
    <property type="match status" value="1"/>
</dbReference>
<dbReference type="InterPro" id="IPR052456">
    <property type="entry name" value="CTLH_complex_component"/>
</dbReference>
<keyword evidence="2" id="KW-0677">Repeat</keyword>
<feature type="compositionally biased region" description="Polar residues" evidence="3">
    <location>
        <begin position="334"/>
        <end position="352"/>
    </location>
</feature>
<keyword evidence="7" id="KW-1185">Reference proteome</keyword>
<dbReference type="InterPro" id="IPR006594">
    <property type="entry name" value="LisH"/>
</dbReference>
<dbReference type="InterPro" id="IPR056737">
    <property type="entry name" value="Beta-prop_ATRN-MKLN-like"/>
</dbReference>
<evidence type="ECO:0000259" key="5">
    <source>
        <dbReference type="Pfam" id="PF24981"/>
    </source>
</evidence>
<feature type="domain" description="Attractin/MKLN-like beta-propeller" evidence="5">
    <location>
        <begin position="508"/>
        <end position="720"/>
    </location>
</feature>
<dbReference type="PANTHER" id="PTHR15526">
    <property type="entry name" value="MUSKELIN"/>
    <property type="match status" value="1"/>
</dbReference>
<gene>
    <name evidence="6" type="ORF">TCAL_11381</name>
</gene>
<reference evidence="6 7" key="1">
    <citation type="journal article" date="2018" name="Nat. Ecol. Evol.">
        <title>Genomic signatures of mitonuclear coevolution across populations of Tigriopus californicus.</title>
        <authorList>
            <person name="Barreto F.S."/>
            <person name="Watson E.T."/>
            <person name="Lima T.G."/>
            <person name="Willett C.S."/>
            <person name="Edmands S."/>
            <person name="Li W."/>
            <person name="Burton R.S."/>
        </authorList>
    </citation>
    <scope>NUCLEOTIDE SEQUENCE [LARGE SCALE GENOMIC DNA]</scope>
    <source>
        <strain evidence="6 7">San Diego</strain>
    </source>
</reference>
<evidence type="ECO:0000256" key="3">
    <source>
        <dbReference type="SAM" id="MobiDB-lite"/>
    </source>
</evidence>
<dbReference type="InterPro" id="IPR006652">
    <property type="entry name" value="Kelch_1"/>
</dbReference>
<dbReference type="AlphaFoldDB" id="A0A553NZS7"/>
<dbReference type="Gene3D" id="2.120.10.80">
    <property type="entry name" value="Kelch-type beta propeller"/>
    <property type="match status" value="2"/>
</dbReference>
<dbReference type="InterPro" id="IPR008979">
    <property type="entry name" value="Galactose-bd-like_sf"/>
</dbReference>
<comment type="caution">
    <text evidence="6">The sequence shown here is derived from an EMBL/GenBank/DDBJ whole genome shotgun (WGS) entry which is preliminary data.</text>
</comment>
<protein>
    <submittedName>
        <fullName evidence="6">Uncharacterized protein</fullName>
    </submittedName>
</protein>
<name>A0A553NZS7_TIGCA</name>
<evidence type="ECO:0000256" key="1">
    <source>
        <dbReference type="ARBA" id="ARBA00022441"/>
    </source>
</evidence>
<feature type="domain" description="Muskelin N-terminal" evidence="4">
    <location>
        <begin position="101"/>
        <end position="275"/>
    </location>
</feature>
<dbReference type="Pfam" id="PF01344">
    <property type="entry name" value="Kelch_1"/>
    <property type="match status" value="1"/>
</dbReference>
<dbReference type="Pfam" id="PF06588">
    <property type="entry name" value="Muskelin_N"/>
    <property type="match status" value="1"/>
</dbReference>
<feature type="region of interest" description="Disordered" evidence="3">
    <location>
        <begin position="328"/>
        <end position="422"/>
    </location>
</feature>
<dbReference type="Pfam" id="PF24981">
    <property type="entry name" value="Beta-prop_ATRN-LZTR1"/>
    <property type="match status" value="1"/>
</dbReference>
<dbReference type="SUPFAM" id="SSF117281">
    <property type="entry name" value="Kelch motif"/>
    <property type="match status" value="1"/>
</dbReference>
<evidence type="ECO:0000313" key="6">
    <source>
        <dbReference type="EMBL" id="TRY70928.1"/>
    </source>
</evidence>
<dbReference type="GO" id="GO:0005737">
    <property type="term" value="C:cytoplasm"/>
    <property type="evidence" value="ECO:0007669"/>
    <property type="project" value="TreeGrafter"/>
</dbReference>
<dbReference type="PROSITE" id="PS50896">
    <property type="entry name" value="LISH"/>
    <property type="match status" value="1"/>
</dbReference>